<comment type="subcellular location">
    <subcellularLocation>
        <location evidence="1">Cell membrane</location>
        <topology evidence="1">Multi-pass membrane protein</topology>
    </subcellularLocation>
</comment>
<keyword evidence="3" id="KW-1003">Cell membrane</keyword>
<sequence>MLATAPCAAACTPSRRGGRCHRRLWTPPRTAAHGQHAAADGDKQQQPDQPPPPPATAAAAGSDPAPPSPAAAPPPTPPGGFTPYWPSNYRKRLEAATLERAHEADVTPTVFDFALWRRHRSRLRYVEHLVTLTGSYFVLDLAAPVIVLTAAAAAVGLYETVLQGGMLPSFLPNIAMAAEGPFNAASFAMSLMLAFKTNVSYARWNEARCLWGSLVNRSRNLVRQGLMLIPREHAALKPVLARWSIAFARALKTHLREDGDVAGELAAILEPHEVAVVAANLNRPLACLQAMSAVVRAARLDPIGTSRLDINLETFEDIMGACERILKTPIPLSYTRHTSRFLTLWLATLPFVLWNHIHWGVIPSTAVISFLLFGIDEIAIQLEEPFGILPLEAICDTIQRNIEELVNSEGAVALALDASMHEARARLAQEEELARMLEEQLPFNWGPRGLSQPHSPAAAPGTPGAAGGAGAAAAAAALIAANRPRPFQDFPAGQPATRIEPWREEPVGATAPPPVSEEGQPPQWRPGWGRGGDGFGQQPECPPNCSCRMAEPGAAGGQQHSSPALRREDADRLRRALGEVAARRAAQSEARAAPLEPVEMPWYADDVASDSLLGAAAAEADPREAGVVEFLLGRAHGANAVRHPGTPMGTHEEEEEGPAAAGPAPPAGG</sequence>
<evidence type="ECO:0000256" key="1">
    <source>
        <dbReference type="ARBA" id="ARBA00004651"/>
    </source>
</evidence>
<feature type="transmembrane region" description="Helical" evidence="9">
    <location>
        <begin position="341"/>
        <end position="361"/>
    </location>
</feature>
<keyword evidence="6" id="KW-0406">Ion transport</keyword>
<dbReference type="EMBL" id="BDRX01000024">
    <property type="protein sequence ID" value="GBF91441.1"/>
    <property type="molecule type" value="Genomic_DNA"/>
</dbReference>
<keyword evidence="7 9" id="KW-0472">Membrane</keyword>
<comment type="caution">
    <text evidence="10">The sequence shown here is derived from an EMBL/GenBank/DDBJ whole genome shotgun (WGS) entry which is preliminary data.</text>
</comment>
<feature type="region of interest" description="Disordered" evidence="8">
    <location>
        <begin position="486"/>
        <end position="537"/>
    </location>
</feature>
<feature type="transmembrane region" description="Helical" evidence="9">
    <location>
        <begin position="170"/>
        <end position="195"/>
    </location>
</feature>
<name>A0A2V0NUZ7_9CHLO</name>
<feature type="compositionally biased region" description="Pro residues" evidence="8">
    <location>
        <begin position="64"/>
        <end position="80"/>
    </location>
</feature>
<organism evidence="10 11">
    <name type="scientific">Raphidocelis subcapitata</name>
    <dbReference type="NCBI Taxonomy" id="307507"/>
    <lineage>
        <taxon>Eukaryota</taxon>
        <taxon>Viridiplantae</taxon>
        <taxon>Chlorophyta</taxon>
        <taxon>core chlorophytes</taxon>
        <taxon>Chlorophyceae</taxon>
        <taxon>CS clade</taxon>
        <taxon>Sphaeropleales</taxon>
        <taxon>Selenastraceae</taxon>
        <taxon>Raphidocelis</taxon>
    </lineage>
</organism>
<evidence type="ECO:0000256" key="2">
    <source>
        <dbReference type="ARBA" id="ARBA00022448"/>
    </source>
</evidence>
<evidence type="ECO:0000256" key="3">
    <source>
        <dbReference type="ARBA" id="ARBA00022475"/>
    </source>
</evidence>
<protein>
    <submittedName>
        <fullName evidence="10">Uncharacterized protein</fullName>
    </submittedName>
</protein>
<feature type="region of interest" description="Disordered" evidence="8">
    <location>
        <begin position="552"/>
        <end position="572"/>
    </location>
</feature>
<keyword evidence="11" id="KW-1185">Reference proteome</keyword>
<dbReference type="PANTHER" id="PTHR33281">
    <property type="entry name" value="UPF0187 PROTEIN YNEE"/>
    <property type="match status" value="1"/>
</dbReference>
<keyword evidence="5 9" id="KW-1133">Transmembrane helix</keyword>
<reference evidence="10 11" key="1">
    <citation type="journal article" date="2018" name="Sci. Rep.">
        <title>Raphidocelis subcapitata (=Pseudokirchneriella subcapitata) provides an insight into genome evolution and environmental adaptations in the Sphaeropleales.</title>
        <authorList>
            <person name="Suzuki S."/>
            <person name="Yamaguchi H."/>
            <person name="Nakajima N."/>
            <person name="Kawachi M."/>
        </authorList>
    </citation>
    <scope>NUCLEOTIDE SEQUENCE [LARGE SCALE GENOMIC DNA]</scope>
    <source>
        <strain evidence="10 11">NIES-35</strain>
    </source>
</reference>
<dbReference type="AlphaFoldDB" id="A0A2V0NUZ7"/>
<evidence type="ECO:0000313" key="10">
    <source>
        <dbReference type="EMBL" id="GBF91441.1"/>
    </source>
</evidence>
<accession>A0A2V0NUZ7</accession>
<evidence type="ECO:0000256" key="5">
    <source>
        <dbReference type="ARBA" id="ARBA00022989"/>
    </source>
</evidence>
<evidence type="ECO:0000256" key="8">
    <source>
        <dbReference type="SAM" id="MobiDB-lite"/>
    </source>
</evidence>
<dbReference type="InterPro" id="IPR044669">
    <property type="entry name" value="YneE/VCCN1/2-like"/>
</dbReference>
<evidence type="ECO:0000256" key="7">
    <source>
        <dbReference type="ARBA" id="ARBA00023136"/>
    </source>
</evidence>
<dbReference type="Proteomes" id="UP000247498">
    <property type="component" value="Unassembled WGS sequence"/>
</dbReference>
<dbReference type="STRING" id="307507.A0A2V0NUZ7"/>
<evidence type="ECO:0000313" key="11">
    <source>
        <dbReference type="Proteomes" id="UP000247498"/>
    </source>
</evidence>
<feature type="transmembrane region" description="Helical" evidence="9">
    <location>
        <begin position="125"/>
        <end position="158"/>
    </location>
</feature>
<dbReference type="InParanoid" id="A0A2V0NUZ7"/>
<evidence type="ECO:0000256" key="4">
    <source>
        <dbReference type="ARBA" id="ARBA00022692"/>
    </source>
</evidence>
<evidence type="ECO:0000256" key="6">
    <source>
        <dbReference type="ARBA" id="ARBA00023065"/>
    </source>
</evidence>
<dbReference type="GO" id="GO:0005254">
    <property type="term" value="F:chloride channel activity"/>
    <property type="evidence" value="ECO:0007669"/>
    <property type="project" value="InterPro"/>
</dbReference>
<feature type="region of interest" description="Disordered" evidence="8">
    <location>
        <begin position="637"/>
        <end position="669"/>
    </location>
</feature>
<dbReference type="OrthoDB" id="1368at2759"/>
<proteinExistence type="predicted"/>
<feature type="region of interest" description="Disordered" evidence="8">
    <location>
        <begin position="445"/>
        <end position="468"/>
    </location>
</feature>
<dbReference type="GO" id="GO:0005886">
    <property type="term" value="C:plasma membrane"/>
    <property type="evidence" value="ECO:0007669"/>
    <property type="project" value="UniProtKB-SubCell"/>
</dbReference>
<dbReference type="Pfam" id="PF25539">
    <property type="entry name" value="Bestrophin_2"/>
    <property type="match status" value="1"/>
</dbReference>
<keyword evidence="4 9" id="KW-0812">Transmembrane</keyword>
<keyword evidence="2" id="KW-0813">Transport</keyword>
<dbReference type="PANTHER" id="PTHR33281:SF19">
    <property type="entry name" value="VOLTAGE-DEPENDENT ANION CHANNEL-FORMING PROTEIN YNEE"/>
    <property type="match status" value="1"/>
</dbReference>
<evidence type="ECO:0000256" key="9">
    <source>
        <dbReference type="SAM" id="Phobius"/>
    </source>
</evidence>
<feature type="region of interest" description="Disordered" evidence="8">
    <location>
        <begin position="11"/>
        <end position="83"/>
    </location>
</feature>
<gene>
    <name evidence="10" type="ORF">Rsub_04181</name>
</gene>